<feature type="region of interest" description="Disordered" evidence="7">
    <location>
        <begin position="377"/>
        <end position="405"/>
    </location>
</feature>
<evidence type="ECO:0000256" key="3">
    <source>
        <dbReference type="ARBA" id="ARBA00022741"/>
    </source>
</evidence>
<dbReference type="PANTHER" id="PTHR24348:SF22">
    <property type="entry name" value="NON-SPECIFIC SERINE_THREONINE PROTEIN KINASE"/>
    <property type="match status" value="1"/>
</dbReference>
<dbReference type="InterPro" id="IPR011009">
    <property type="entry name" value="Kinase-like_dom_sf"/>
</dbReference>
<protein>
    <submittedName>
        <fullName evidence="9">Protein kinase-like domain</fullName>
    </submittedName>
</protein>
<gene>
    <name evidence="9" type="ORF">PPERSA_12517</name>
</gene>
<dbReference type="PROSITE" id="PS50011">
    <property type="entry name" value="PROTEIN_KINASE_DOM"/>
    <property type="match status" value="1"/>
</dbReference>
<reference evidence="9 10" key="1">
    <citation type="journal article" date="2015" name="Sci. Rep.">
        <title>Genome of the facultative scuticociliatosis pathogen Pseudocohnilembus persalinus provides insight into its virulence through horizontal gene transfer.</title>
        <authorList>
            <person name="Xiong J."/>
            <person name="Wang G."/>
            <person name="Cheng J."/>
            <person name="Tian M."/>
            <person name="Pan X."/>
            <person name="Warren A."/>
            <person name="Jiang C."/>
            <person name="Yuan D."/>
            <person name="Miao W."/>
        </authorList>
    </citation>
    <scope>NUCLEOTIDE SEQUENCE [LARGE SCALE GENOMIC DNA]</scope>
    <source>
        <strain evidence="9">36N120E</strain>
    </source>
</reference>
<dbReference type="InterPro" id="IPR045269">
    <property type="entry name" value="Atg1-like"/>
</dbReference>
<evidence type="ECO:0000256" key="6">
    <source>
        <dbReference type="PROSITE-ProRule" id="PRU10141"/>
    </source>
</evidence>
<comment type="caution">
    <text evidence="9">The sequence shown here is derived from an EMBL/GenBank/DDBJ whole genome shotgun (WGS) entry which is preliminary data.</text>
</comment>
<dbReference type="EMBL" id="LDAU01000213">
    <property type="protein sequence ID" value="KRW99413.1"/>
    <property type="molecule type" value="Genomic_DNA"/>
</dbReference>
<evidence type="ECO:0000256" key="4">
    <source>
        <dbReference type="ARBA" id="ARBA00022777"/>
    </source>
</evidence>
<dbReference type="PROSITE" id="PS00108">
    <property type="entry name" value="PROTEIN_KINASE_ST"/>
    <property type="match status" value="1"/>
</dbReference>
<dbReference type="SUPFAM" id="SSF56112">
    <property type="entry name" value="Protein kinase-like (PK-like)"/>
    <property type="match status" value="1"/>
</dbReference>
<keyword evidence="2" id="KW-0808">Transferase</keyword>
<comment type="subunit">
    <text evidence="1">Monomer.</text>
</comment>
<organism evidence="9 10">
    <name type="scientific">Pseudocohnilembus persalinus</name>
    <name type="common">Ciliate</name>
    <dbReference type="NCBI Taxonomy" id="266149"/>
    <lineage>
        <taxon>Eukaryota</taxon>
        <taxon>Sar</taxon>
        <taxon>Alveolata</taxon>
        <taxon>Ciliophora</taxon>
        <taxon>Intramacronucleata</taxon>
        <taxon>Oligohymenophorea</taxon>
        <taxon>Scuticociliatia</taxon>
        <taxon>Philasterida</taxon>
        <taxon>Pseudocohnilembidae</taxon>
        <taxon>Pseudocohnilembus</taxon>
    </lineage>
</organism>
<dbReference type="PANTHER" id="PTHR24348">
    <property type="entry name" value="SERINE/THREONINE-PROTEIN KINASE UNC-51-RELATED"/>
    <property type="match status" value="1"/>
</dbReference>
<dbReference type="Pfam" id="PF00069">
    <property type="entry name" value="Pkinase"/>
    <property type="match status" value="1"/>
</dbReference>
<evidence type="ECO:0000259" key="8">
    <source>
        <dbReference type="PROSITE" id="PS50011"/>
    </source>
</evidence>
<name>A0A0V0QB25_PSEPJ</name>
<evidence type="ECO:0000313" key="9">
    <source>
        <dbReference type="EMBL" id="KRW99413.1"/>
    </source>
</evidence>
<dbReference type="GO" id="GO:0000045">
    <property type="term" value="P:autophagosome assembly"/>
    <property type="evidence" value="ECO:0007669"/>
    <property type="project" value="TreeGrafter"/>
</dbReference>
<evidence type="ECO:0000256" key="5">
    <source>
        <dbReference type="ARBA" id="ARBA00022840"/>
    </source>
</evidence>
<dbReference type="FunFam" id="1.10.510.10:FF:000571">
    <property type="entry name" value="Maternal embryonic leucine zipper kinase"/>
    <property type="match status" value="1"/>
</dbReference>
<dbReference type="InterPro" id="IPR017441">
    <property type="entry name" value="Protein_kinase_ATP_BS"/>
</dbReference>
<feature type="region of interest" description="Disordered" evidence="7">
    <location>
        <begin position="442"/>
        <end position="467"/>
    </location>
</feature>
<evidence type="ECO:0000256" key="2">
    <source>
        <dbReference type="ARBA" id="ARBA00022679"/>
    </source>
</evidence>
<sequence length="726" mass="85433">MTKIIENYCLQESIGEGQYGKVYRAYENKDKSKEYAVKVVKIQKFKENPKLEELTINEIRILSQVEANPNVVRFIELLKTSNNYYFVYEFCAGGTLESYILSQQHLSEKRANQIMAQLFNAFKTLSKYHILHRDLKPTNILMHNGVIKLADFGFCRPLKDKDEMVQTMLGSPIYMAPEVLRGQEYCIKADIWSLGVVYFEMLFGYCPYEERSIAKLIMLLEESSLKINRKINNISLECEELLRIMLIKKAENRVSWDELFQYKITEDGTIITPTQQKKMENEQKQIQQQAQNQYQQNSYVQEKVYQQQQQQYQKPVSPLSPNFNNNNQVSYQQQNFEQVVNQNQLQDQVQQQKQYQPQPKQNHLIKRAQTIVVNQDAMGPNTSDNLLKQISQNSNNDQNPIQPQYSSQNYQNLVSSSKFSEKKVYNFEKTNENTNDYQATKENHQLPNNCTNLTKNSSNKQQQQIQKQQLEFISQNNNNNNKNLNTNDNNNTNNYININNNINNNNNDIQNQIYLAILQERSKIIFFNKILSETADYDLTSQAFDMINQLYKASKFIIKNLKKLVDFSNQQYYIISSQISEILPNLKNQDSNILQEALNQMKNQPKFNEILNIIDKEIKYTEGQNITLEEELSKNMEKSQFLIEFNKQTFKQVCYKYIQSCQKLEYDFLAAHLIKIFDCIESEQVFGSQNNYQQISNYFENLYLQSNEELKIKLQQKMQTQFSINA</sequence>
<dbReference type="InParanoid" id="A0A0V0QB25"/>
<dbReference type="AlphaFoldDB" id="A0A0V0QB25"/>
<keyword evidence="3 6" id="KW-0547">Nucleotide-binding</keyword>
<evidence type="ECO:0000313" key="10">
    <source>
        <dbReference type="Proteomes" id="UP000054937"/>
    </source>
</evidence>
<dbReference type="OMA" id="DCIESEQ"/>
<dbReference type="GO" id="GO:0004674">
    <property type="term" value="F:protein serine/threonine kinase activity"/>
    <property type="evidence" value="ECO:0007669"/>
    <property type="project" value="InterPro"/>
</dbReference>
<dbReference type="GO" id="GO:0005829">
    <property type="term" value="C:cytosol"/>
    <property type="evidence" value="ECO:0007669"/>
    <property type="project" value="TreeGrafter"/>
</dbReference>
<feature type="compositionally biased region" description="Polar residues" evidence="7">
    <location>
        <begin position="380"/>
        <end position="405"/>
    </location>
</feature>
<dbReference type="OrthoDB" id="436110at2759"/>
<feature type="domain" description="Protein kinase" evidence="8">
    <location>
        <begin position="8"/>
        <end position="265"/>
    </location>
</feature>
<dbReference type="InterPro" id="IPR000719">
    <property type="entry name" value="Prot_kinase_dom"/>
</dbReference>
<evidence type="ECO:0000256" key="1">
    <source>
        <dbReference type="ARBA" id="ARBA00011245"/>
    </source>
</evidence>
<dbReference type="GO" id="GO:0010506">
    <property type="term" value="P:regulation of autophagy"/>
    <property type="evidence" value="ECO:0007669"/>
    <property type="project" value="InterPro"/>
</dbReference>
<dbReference type="Proteomes" id="UP000054937">
    <property type="component" value="Unassembled WGS sequence"/>
</dbReference>
<evidence type="ECO:0000256" key="7">
    <source>
        <dbReference type="SAM" id="MobiDB-lite"/>
    </source>
</evidence>
<keyword evidence="10" id="KW-1185">Reference proteome</keyword>
<dbReference type="GO" id="GO:0000407">
    <property type="term" value="C:phagophore assembly site"/>
    <property type="evidence" value="ECO:0007669"/>
    <property type="project" value="TreeGrafter"/>
</dbReference>
<dbReference type="GO" id="GO:0005776">
    <property type="term" value="C:autophagosome"/>
    <property type="evidence" value="ECO:0007669"/>
    <property type="project" value="TreeGrafter"/>
</dbReference>
<feature type="compositionally biased region" description="Polar residues" evidence="7">
    <location>
        <begin position="445"/>
        <end position="459"/>
    </location>
</feature>
<dbReference type="PROSITE" id="PS00107">
    <property type="entry name" value="PROTEIN_KINASE_ATP"/>
    <property type="match status" value="1"/>
</dbReference>
<keyword evidence="4 9" id="KW-0418">Kinase</keyword>
<keyword evidence="5 6" id="KW-0067">ATP-binding</keyword>
<dbReference type="Gene3D" id="1.10.510.10">
    <property type="entry name" value="Transferase(Phosphotransferase) domain 1"/>
    <property type="match status" value="1"/>
</dbReference>
<dbReference type="GO" id="GO:0016020">
    <property type="term" value="C:membrane"/>
    <property type="evidence" value="ECO:0007669"/>
    <property type="project" value="TreeGrafter"/>
</dbReference>
<accession>A0A0V0QB25</accession>
<dbReference type="SMART" id="SM00220">
    <property type="entry name" value="S_TKc"/>
    <property type="match status" value="1"/>
</dbReference>
<feature type="binding site" evidence="6">
    <location>
        <position position="38"/>
    </location>
    <ligand>
        <name>ATP</name>
        <dbReference type="ChEBI" id="CHEBI:30616"/>
    </ligand>
</feature>
<dbReference type="InterPro" id="IPR008271">
    <property type="entry name" value="Ser/Thr_kinase_AS"/>
</dbReference>
<proteinExistence type="predicted"/>
<dbReference type="GO" id="GO:0005524">
    <property type="term" value="F:ATP binding"/>
    <property type="evidence" value="ECO:0007669"/>
    <property type="project" value="UniProtKB-UniRule"/>
</dbReference>